<proteinExistence type="predicted"/>
<accession>A0A212JWX7</accession>
<protein>
    <submittedName>
        <fullName evidence="1">Uncharacterized protein</fullName>
    </submittedName>
</protein>
<dbReference type="AlphaFoldDB" id="A0A212JWX7"/>
<reference evidence="1" key="1">
    <citation type="submission" date="2016-04" db="EMBL/GenBank/DDBJ databases">
        <authorList>
            <person name="Evans L.H."/>
            <person name="Alamgir A."/>
            <person name="Owens N."/>
            <person name="Weber N.D."/>
            <person name="Virtaneva K."/>
            <person name="Barbian K."/>
            <person name="Babar A."/>
            <person name="Rosenke K."/>
        </authorList>
    </citation>
    <scope>NUCLEOTIDE SEQUENCE</scope>
    <source>
        <strain evidence="1">86</strain>
    </source>
</reference>
<gene>
    <name evidence="1" type="ORF">KL86CLO1_11826</name>
</gene>
<sequence length="87" mass="9724">MKGEVSNCFVLGTSRFAPANGISYATWPYGRDMLNATMRKRAGFRRLAAVNFKEIWDKRGTSPYLKPAKGRPTGRPGLLGAIRYDKN</sequence>
<evidence type="ECO:0000313" key="1">
    <source>
        <dbReference type="EMBL" id="SBW03805.1"/>
    </source>
</evidence>
<name>A0A212JWX7_9FIRM</name>
<organism evidence="1">
    <name type="scientific">uncultured Eubacteriales bacterium</name>
    <dbReference type="NCBI Taxonomy" id="172733"/>
    <lineage>
        <taxon>Bacteria</taxon>
        <taxon>Bacillati</taxon>
        <taxon>Bacillota</taxon>
        <taxon>Clostridia</taxon>
        <taxon>Eubacteriales</taxon>
        <taxon>environmental samples</taxon>
    </lineage>
</organism>
<dbReference type="EMBL" id="FLUN01000001">
    <property type="protein sequence ID" value="SBW03805.1"/>
    <property type="molecule type" value="Genomic_DNA"/>
</dbReference>